<sequence length="58" mass="6592">MEAKQYYLNEHGKLKNSVYEAKLKELQIELVKLQEWVKAKGKKVVVIFEGRDAAGKGG</sequence>
<dbReference type="EMBL" id="UOET01000013">
    <property type="protein sequence ID" value="VAW26202.1"/>
    <property type="molecule type" value="Genomic_DNA"/>
</dbReference>
<dbReference type="AlphaFoldDB" id="A0A3B0UI41"/>
<dbReference type="GO" id="GO:0008976">
    <property type="term" value="F:polyphosphate kinase activity"/>
    <property type="evidence" value="ECO:0007669"/>
    <property type="project" value="UniProtKB-EC"/>
</dbReference>
<feature type="domain" description="Polyphosphate kinase-2-related" evidence="1">
    <location>
        <begin position="14"/>
        <end position="58"/>
    </location>
</feature>
<gene>
    <name evidence="2" type="ORF">MNBD_BACTEROID07-786</name>
</gene>
<organism evidence="2">
    <name type="scientific">hydrothermal vent metagenome</name>
    <dbReference type="NCBI Taxonomy" id="652676"/>
    <lineage>
        <taxon>unclassified sequences</taxon>
        <taxon>metagenomes</taxon>
        <taxon>ecological metagenomes</taxon>
    </lineage>
</organism>
<feature type="non-terminal residue" evidence="2">
    <location>
        <position position="58"/>
    </location>
</feature>
<name>A0A3B0UI41_9ZZZZ</name>
<dbReference type="PANTHER" id="PTHR34383:SF1">
    <property type="entry name" value="ADP-POLYPHOSPHATE PHOSPHOTRANSFERASE"/>
    <property type="match status" value="1"/>
</dbReference>
<dbReference type="Pfam" id="PF03976">
    <property type="entry name" value="PPK2"/>
    <property type="match status" value="1"/>
</dbReference>
<proteinExistence type="predicted"/>
<dbReference type="Gene3D" id="3.40.50.300">
    <property type="entry name" value="P-loop containing nucleotide triphosphate hydrolases"/>
    <property type="match status" value="1"/>
</dbReference>
<keyword evidence="2" id="KW-0808">Transferase</keyword>
<protein>
    <submittedName>
        <fullName evidence="2">Polyphosphate kinase 2</fullName>
        <ecNumber evidence="2">2.7.4.1</ecNumber>
    </submittedName>
</protein>
<reference evidence="2" key="1">
    <citation type="submission" date="2018-06" db="EMBL/GenBank/DDBJ databases">
        <authorList>
            <person name="Zhirakovskaya E."/>
        </authorList>
    </citation>
    <scope>NUCLEOTIDE SEQUENCE</scope>
</reference>
<dbReference type="PANTHER" id="PTHR34383">
    <property type="entry name" value="POLYPHOSPHATE:AMP PHOSPHOTRANSFERASE-RELATED"/>
    <property type="match status" value="1"/>
</dbReference>
<dbReference type="EC" id="2.7.4.1" evidence="2"/>
<dbReference type="InterPro" id="IPR027417">
    <property type="entry name" value="P-loop_NTPase"/>
</dbReference>
<dbReference type="InterPro" id="IPR022488">
    <property type="entry name" value="PPK2-related"/>
</dbReference>
<accession>A0A3B0UI41</accession>
<keyword evidence="2" id="KW-0418">Kinase</keyword>
<evidence type="ECO:0000313" key="2">
    <source>
        <dbReference type="EMBL" id="VAW26202.1"/>
    </source>
</evidence>
<evidence type="ECO:0000259" key="1">
    <source>
        <dbReference type="Pfam" id="PF03976"/>
    </source>
</evidence>